<dbReference type="AlphaFoldDB" id="A0A0F9NJE6"/>
<dbReference type="EMBL" id="LAZR01003470">
    <property type="protein sequence ID" value="KKN17989.1"/>
    <property type="molecule type" value="Genomic_DNA"/>
</dbReference>
<gene>
    <name evidence="2" type="ORF">LCGC14_0960150</name>
</gene>
<organism evidence="2">
    <name type="scientific">marine sediment metagenome</name>
    <dbReference type="NCBI Taxonomy" id="412755"/>
    <lineage>
        <taxon>unclassified sequences</taxon>
        <taxon>metagenomes</taxon>
        <taxon>ecological metagenomes</taxon>
    </lineage>
</organism>
<accession>A0A0F9NJE6</accession>
<proteinExistence type="predicted"/>
<feature type="region of interest" description="Disordered" evidence="1">
    <location>
        <begin position="1"/>
        <end position="22"/>
    </location>
</feature>
<feature type="non-terminal residue" evidence="2">
    <location>
        <position position="1"/>
    </location>
</feature>
<name>A0A0F9NJE6_9ZZZZ</name>
<reference evidence="2" key="1">
    <citation type="journal article" date="2015" name="Nature">
        <title>Complex archaea that bridge the gap between prokaryotes and eukaryotes.</title>
        <authorList>
            <person name="Spang A."/>
            <person name="Saw J.H."/>
            <person name="Jorgensen S.L."/>
            <person name="Zaremba-Niedzwiedzka K."/>
            <person name="Martijn J."/>
            <person name="Lind A.E."/>
            <person name="van Eijk R."/>
            <person name="Schleper C."/>
            <person name="Guy L."/>
            <person name="Ettema T.J."/>
        </authorList>
    </citation>
    <scope>NUCLEOTIDE SEQUENCE</scope>
</reference>
<comment type="caution">
    <text evidence="2">The sequence shown here is derived from an EMBL/GenBank/DDBJ whole genome shotgun (WGS) entry which is preliminary data.</text>
</comment>
<sequence length="357" mass="37087">YDKGAGGVPGCQTSPNTTAEGNQNEGKFLLVEDPATANFQWLAGVVAGTSFAGQTGPRWIDIFVANGAIVPVRTNKNCTIGDSLGISDATQHLAAVTGDGDPLACALCEETVDRSNATGIVLAKLFPTGMQISATGAHFAPVRSSATSGREYGVKIDGDNFFIGTTAAQSYLLEVSGDKVTVSTGDAYSALIHVSGSNYAANDTNYTYRGINCAITNRSGGTLGQIYGANVSISLKSGSGDITNAIAMQIDAQDLTSGTKTNFGGLDIAVNREGVAATEEFGVRVRTRGTINTAMNTVFRIDKDATDHGFINLFNIESDAVDYQACTGDVTVDTSDKVIPIVLGGTTYYLIAVDSIP</sequence>
<protein>
    <submittedName>
        <fullName evidence="2">Uncharacterized protein</fullName>
    </submittedName>
</protein>
<evidence type="ECO:0000313" key="2">
    <source>
        <dbReference type="EMBL" id="KKN17989.1"/>
    </source>
</evidence>
<feature type="compositionally biased region" description="Polar residues" evidence="1">
    <location>
        <begin position="11"/>
        <end position="22"/>
    </location>
</feature>
<evidence type="ECO:0000256" key="1">
    <source>
        <dbReference type="SAM" id="MobiDB-lite"/>
    </source>
</evidence>